<protein>
    <submittedName>
        <fullName evidence="2">Uncharacterized protein</fullName>
    </submittedName>
</protein>
<comment type="caution">
    <text evidence="2">The sequence shown here is derived from an EMBL/GenBank/DDBJ whole genome shotgun (WGS) entry which is preliminary data.</text>
</comment>
<dbReference type="InParanoid" id="A0A409YGA2"/>
<evidence type="ECO:0000313" key="3">
    <source>
        <dbReference type="Proteomes" id="UP000284706"/>
    </source>
</evidence>
<dbReference type="PROSITE" id="PS51257">
    <property type="entry name" value="PROKAR_LIPOPROTEIN"/>
    <property type="match status" value="1"/>
</dbReference>
<name>A0A409YGA2_9AGAR</name>
<dbReference type="EMBL" id="NHYE01000878">
    <property type="protein sequence ID" value="PPR02040.1"/>
    <property type="molecule type" value="Genomic_DNA"/>
</dbReference>
<gene>
    <name evidence="2" type="ORF">CVT26_008709</name>
</gene>
<feature type="compositionally biased region" description="Polar residues" evidence="1">
    <location>
        <begin position="97"/>
        <end position="107"/>
    </location>
</feature>
<dbReference type="Proteomes" id="UP000284706">
    <property type="component" value="Unassembled WGS sequence"/>
</dbReference>
<feature type="compositionally biased region" description="Low complexity" evidence="1">
    <location>
        <begin position="121"/>
        <end position="131"/>
    </location>
</feature>
<reference evidence="2 3" key="1">
    <citation type="journal article" date="2018" name="Evol. Lett.">
        <title>Horizontal gene cluster transfer increased hallucinogenic mushroom diversity.</title>
        <authorList>
            <person name="Reynolds H.T."/>
            <person name="Vijayakumar V."/>
            <person name="Gluck-Thaler E."/>
            <person name="Korotkin H.B."/>
            <person name="Matheny P.B."/>
            <person name="Slot J.C."/>
        </authorList>
    </citation>
    <scope>NUCLEOTIDE SEQUENCE [LARGE SCALE GENOMIC DNA]</scope>
    <source>
        <strain evidence="2 3">SRW20</strain>
    </source>
</reference>
<feature type="compositionally biased region" description="Low complexity" evidence="1">
    <location>
        <begin position="164"/>
        <end position="181"/>
    </location>
</feature>
<evidence type="ECO:0000256" key="1">
    <source>
        <dbReference type="SAM" id="MobiDB-lite"/>
    </source>
</evidence>
<proteinExistence type="predicted"/>
<sequence>MATRIWTDLGPCGNAQCPFGGSCHSFFPAIDPDEAAKLDARPIKCLCGCLGMQHLLLAAPAPPPASTVNPSSEPPKQEGVPGVGVPPPSVPLPSGGQQTSTSENKGFTSFVEAARARQERQAQAQGSSSSGIGPTHIPFNPASKILQSQFTKQTNQPDKKRKGSSSGSSSNKRSKSQSSGKKIVKLKLAIYPK</sequence>
<accession>A0A409YGA2</accession>
<keyword evidence="3" id="KW-1185">Reference proteome</keyword>
<dbReference type="AlphaFoldDB" id="A0A409YGA2"/>
<evidence type="ECO:0000313" key="2">
    <source>
        <dbReference type="EMBL" id="PPR02040.1"/>
    </source>
</evidence>
<feature type="region of interest" description="Disordered" evidence="1">
    <location>
        <begin position="62"/>
        <end position="186"/>
    </location>
</feature>
<feature type="compositionally biased region" description="Polar residues" evidence="1">
    <location>
        <begin position="145"/>
        <end position="156"/>
    </location>
</feature>
<feature type="non-terminal residue" evidence="2">
    <location>
        <position position="193"/>
    </location>
</feature>
<organism evidence="2 3">
    <name type="scientific">Gymnopilus dilepis</name>
    <dbReference type="NCBI Taxonomy" id="231916"/>
    <lineage>
        <taxon>Eukaryota</taxon>
        <taxon>Fungi</taxon>
        <taxon>Dikarya</taxon>
        <taxon>Basidiomycota</taxon>
        <taxon>Agaricomycotina</taxon>
        <taxon>Agaricomycetes</taxon>
        <taxon>Agaricomycetidae</taxon>
        <taxon>Agaricales</taxon>
        <taxon>Agaricineae</taxon>
        <taxon>Hymenogastraceae</taxon>
        <taxon>Gymnopilus</taxon>
    </lineage>
</organism>